<dbReference type="Proteomes" id="UP000189161">
    <property type="component" value="Unassembled WGS sequence"/>
</dbReference>
<dbReference type="PANTHER" id="PTHR12215">
    <property type="entry name" value="PHOSPHOPANTETHEINE TRANSFERASE"/>
    <property type="match status" value="1"/>
</dbReference>
<dbReference type="InterPro" id="IPR037143">
    <property type="entry name" value="4-PPantetheinyl_Trfase_dom_sf"/>
</dbReference>
<evidence type="ECO:0000313" key="7">
    <source>
        <dbReference type="Proteomes" id="UP000189161"/>
    </source>
</evidence>
<name>A0A1V3ITJ8_9PAST</name>
<dbReference type="GO" id="GO:0000287">
    <property type="term" value="F:magnesium ion binding"/>
    <property type="evidence" value="ECO:0007669"/>
    <property type="project" value="InterPro"/>
</dbReference>
<keyword evidence="2 4" id="KW-0808">Transferase</keyword>
<dbReference type="SUPFAM" id="SSF56214">
    <property type="entry name" value="4'-phosphopantetheinyl transferase"/>
    <property type="match status" value="2"/>
</dbReference>
<dbReference type="Proteomes" id="UP000188728">
    <property type="component" value="Unassembled WGS sequence"/>
</dbReference>
<feature type="domain" description="4'-phosphopantetheinyl transferase" evidence="3">
    <location>
        <begin position="112"/>
        <end position="178"/>
    </location>
</feature>
<dbReference type="GO" id="GO:0005829">
    <property type="term" value="C:cytosol"/>
    <property type="evidence" value="ECO:0007669"/>
    <property type="project" value="TreeGrafter"/>
</dbReference>
<accession>A0A1V3J058</accession>
<keyword evidence="7" id="KW-1185">Reference proteome</keyword>
<evidence type="ECO:0000256" key="2">
    <source>
        <dbReference type="ARBA" id="ARBA00022679"/>
    </source>
</evidence>
<evidence type="ECO:0000256" key="1">
    <source>
        <dbReference type="ARBA" id="ARBA00010990"/>
    </source>
</evidence>
<dbReference type="InterPro" id="IPR050559">
    <property type="entry name" value="P-Pant_transferase_sf"/>
</dbReference>
<evidence type="ECO:0000259" key="3">
    <source>
        <dbReference type="Pfam" id="PF01648"/>
    </source>
</evidence>
<reference evidence="6 7" key="1">
    <citation type="submission" date="2016-10" db="EMBL/GenBank/DDBJ databases">
        <title>Rodentibacter gen. nov. and new species.</title>
        <authorList>
            <person name="Christensen H."/>
        </authorList>
    </citation>
    <scope>NUCLEOTIDE SEQUENCE [LARGE SCALE GENOMIC DNA]</scope>
    <source>
        <strain evidence="4 6">H1983213011</strain>
        <strain evidence="5 7">H1987082031</strain>
    </source>
</reference>
<dbReference type="PANTHER" id="PTHR12215:SF10">
    <property type="entry name" value="L-AMINOADIPATE-SEMIALDEHYDE DEHYDROGENASE-PHOSPHOPANTETHEINYL TRANSFERASE"/>
    <property type="match status" value="1"/>
</dbReference>
<organism evidence="4 6">
    <name type="scientific">Rodentibacter trehalosifermentans</name>
    <dbReference type="NCBI Taxonomy" id="1908263"/>
    <lineage>
        <taxon>Bacteria</taxon>
        <taxon>Pseudomonadati</taxon>
        <taxon>Pseudomonadota</taxon>
        <taxon>Gammaproteobacteria</taxon>
        <taxon>Pasteurellales</taxon>
        <taxon>Pasteurellaceae</taxon>
        <taxon>Rodentibacter</taxon>
    </lineage>
</organism>
<dbReference type="OrthoDB" id="9808281at2"/>
<evidence type="ECO:0000313" key="5">
    <source>
        <dbReference type="EMBL" id="OOF48100.1"/>
    </source>
</evidence>
<dbReference type="AlphaFoldDB" id="A0A1V3ITJ8"/>
<dbReference type="EMBL" id="MLHK01000032">
    <property type="protein sequence ID" value="OOF45493.1"/>
    <property type="molecule type" value="Genomic_DNA"/>
</dbReference>
<dbReference type="Gene3D" id="3.90.470.20">
    <property type="entry name" value="4'-phosphopantetheinyl transferase domain"/>
    <property type="match status" value="2"/>
</dbReference>
<gene>
    <name evidence="4" type="ORF">BKK51_06365</name>
    <name evidence="5" type="ORF">BKK52_06750</name>
</gene>
<sequence length="241" mass="27948">MTTFIAYANIQQSYPFDEIPCQWVPETLRSPFPQNPLVRQSYQCRRLAHFLLWQLLKVAGKDTALLGKIERTESGRPYFPNEMIDFNISHSGDWVAVILDIPEKGEQNRQSAVGIDIEFPKSRDFSALIAHFAPQEEVAWFEQQADAESAFYRCWCLREAVLKSQGVGIVKLSEVRHLPCEQKIFSEYCPPGELFFTETLPFYFAAFINRRQHQVQFFCWEGGVLVPKKPSEIIRYQVNES</sequence>
<dbReference type="GO" id="GO:0019878">
    <property type="term" value="P:lysine biosynthetic process via aminoadipic acid"/>
    <property type="evidence" value="ECO:0007669"/>
    <property type="project" value="TreeGrafter"/>
</dbReference>
<dbReference type="RefSeq" id="WP_077474125.1">
    <property type="nucleotide sequence ID" value="NZ_MLHK01000032.1"/>
</dbReference>
<dbReference type="Pfam" id="PF01648">
    <property type="entry name" value="ACPS"/>
    <property type="match status" value="1"/>
</dbReference>
<dbReference type="EMBL" id="MLHL01000035">
    <property type="protein sequence ID" value="OOF48100.1"/>
    <property type="molecule type" value="Genomic_DNA"/>
</dbReference>
<proteinExistence type="inferred from homology"/>
<evidence type="ECO:0000313" key="6">
    <source>
        <dbReference type="Proteomes" id="UP000188728"/>
    </source>
</evidence>
<dbReference type="GO" id="GO:0008897">
    <property type="term" value="F:holo-[acyl-carrier-protein] synthase activity"/>
    <property type="evidence" value="ECO:0007669"/>
    <property type="project" value="InterPro"/>
</dbReference>
<comment type="caution">
    <text evidence="4">The sequence shown here is derived from an EMBL/GenBank/DDBJ whole genome shotgun (WGS) entry which is preliminary data.</text>
</comment>
<protein>
    <submittedName>
        <fullName evidence="4">4'-phosphopantetheinyl transferase</fullName>
    </submittedName>
</protein>
<evidence type="ECO:0000313" key="4">
    <source>
        <dbReference type="EMBL" id="OOF45493.1"/>
    </source>
</evidence>
<accession>A0A1V3ITJ8</accession>
<dbReference type="InterPro" id="IPR008278">
    <property type="entry name" value="4-PPantetheinyl_Trfase_dom"/>
</dbReference>
<comment type="similarity">
    <text evidence="1">Belongs to the P-Pant transferase superfamily. Gsp/Sfp/HetI/AcpT family.</text>
</comment>